<reference evidence="3" key="1">
    <citation type="journal article" date="2011" name="Nature">
        <title>Genome sequence and analysis of the tuber crop potato.</title>
        <authorList>
            <consortium name="The Potato Genome Sequencing Consortium"/>
        </authorList>
    </citation>
    <scope>NUCLEOTIDE SEQUENCE [LARGE SCALE GENOMIC DNA]</scope>
    <source>
        <strain evidence="3">cv. DM1-3 516 R44</strain>
    </source>
</reference>
<name>M1E0R9_SOLTU</name>
<protein>
    <recommendedName>
        <fullName evidence="4">CCHC-type domain-containing protein</fullName>
    </recommendedName>
</protein>
<dbReference type="AlphaFoldDB" id="M1E0R9"/>
<sequence length="239" mass="27624">MSSRRLTEQVGKPDFVCRLDLQINWRSCKTHRDMARPKVADRDMTPCQRAKGIIINEDASVSKVKATKFPTTCGKGKGKEKAPAPASPEVSSDSKGDHKLVRSLPKVWETKAPILEDGDLQKMTYDELRGNLMAYEKNHINRYNKDDKKNTVAFTAERTEIEEEADENQDEGMALINQGVRQILRQRRQRPQQDLKNNDFKRNDDRCYYCGKPIYIKQNCPERRRRKNQRNEDPKSLGA</sequence>
<reference evidence="2" key="2">
    <citation type="submission" date="2015-06" db="UniProtKB">
        <authorList>
            <consortium name="EnsemblPlants"/>
        </authorList>
    </citation>
    <scope>IDENTIFICATION</scope>
    <source>
        <strain evidence="2">DM1-3 516 R44</strain>
    </source>
</reference>
<dbReference type="EnsemblPlants" id="PGSC0003DMT400097502">
    <property type="protein sequence ID" value="PGSC0003DMT400097502"/>
    <property type="gene ID" value="PGSC0003DMG400047073"/>
</dbReference>
<evidence type="ECO:0000313" key="3">
    <source>
        <dbReference type="Proteomes" id="UP000011115"/>
    </source>
</evidence>
<dbReference type="SUPFAM" id="SSF57756">
    <property type="entry name" value="Retrovirus zinc finger-like domains"/>
    <property type="match status" value="1"/>
</dbReference>
<evidence type="ECO:0000313" key="2">
    <source>
        <dbReference type="EnsemblPlants" id="PGSC0003DMT400097502"/>
    </source>
</evidence>
<feature type="region of interest" description="Disordered" evidence="1">
    <location>
        <begin position="70"/>
        <end position="98"/>
    </location>
</feature>
<keyword evidence="3" id="KW-1185">Reference proteome</keyword>
<proteinExistence type="predicted"/>
<dbReference type="InParanoid" id="M1E0R9"/>
<dbReference type="GO" id="GO:0003676">
    <property type="term" value="F:nucleic acid binding"/>
    <property type="evidence" value="ECO:0007669"/>
    <property type="project" value="InterPro"/>
</dbReference>
<evidence type="ECO:0000256" key="1">
    <source>
        <dbReference type="SAM" id="MobiDB-lite"/>
    </source>
</evidence>
<accession>M1E0R9</accession>
<dbReference type="HOGENOM" id="CLU_1162845_0_0_1"/>
<evidence type="ECO:0008006" key="4">
    <source>
        <dbReference type="Google" id="ProtNLM"/>
    </source>
</evidence>
<dbReference type="PaxDb" id="4113-PGSC0003DMT400097502"/>
<dbReference type="GO" id="GO:0008270">
    <property type="term" value="F:zinc ion binding"/>
    <property type="evidence" value="ECO:0007669"/>
    <property type="project" value="InterPro"/>
</dbReference>
<dbReference type="InterPro" id="IPR036875">
    <property type="entry name" value="Znf_CCHC_sf"/>
</dbReference>
<organism evidence="2 3">
    <name type="scientific">Solanum tuberosum</name>
    <name type="common">Potato</name>
    <dbReference type="NCBI Taxonomy" id="4113"/>
    <lineage>
        <taxon>Eukaryota</taxon>
        <taxon>Viridiplantae</taxon>
        <taxon>Streptophyta</taxon>
        <taxon>Embryophyta</taxon>
        <taxon>Tracheophyta</taxon>
        <taxon>Spermatophyta</taxon>
        <taxon>Magnoliopsida</taxon>
        <taxon>eudicotyledons</taxon>
        <taxon>Gunneridae</taxon>
        <taxon>Pentapetalae</taxon>
        <taxon>asterids</taxon>
        <taxon>lamiids</taxon>
        <taxon>Solanales</taxon>
        <taxon>Solanaceae</taxon>
        <taxon>Solanoideae</taxon>
        <taxon>Solaneae</taxon>
        <taxon>Solanum</taxon>
    </lineage>
</organism>
<dbReference type="Gramene" id="PGSC0003DMT400097502">
    <property type="protein sequence ID" value="PGSC0003DMT400097502"/>
    <property type="gene ID" value="PGSC0003DMG400047073"/>
</dbReference>
<dbReference type="Proteomes" id="UP000011115">
    <property type="component" value="Unassembled WGS sequence"/>
</dbReference>